<dbReference type="GO" id="GO:0003723">
    <property type="term" value="F:RNA binding"/>
    <property type="evidence" value="ECO:0007669"/>
    <property type="project" value="InterPro"/>
</dbReference>
<reference evidence="13" key="1">
    <citation type="journal article" date="2017" name="Nature">
        <title>Asgard archaea illuminate the origin of eukaryotic cellular complexity.</title>
        <authorList>
            <person name="Zaremba-Niedzwiedzka K."/>
            <person name="Caceres E.F."/>
            <person name="Saw J.H."/>
            <person name="Backstrom D."/>
            <person name="Juzokaite L."/>
            <person name="Vancaester E."/>
            <person name="Seitz K.W."/>
            <person name="Anantharaman K."/>
            <person name="Starnawski P."/>
            <person name="Kjeldsen K.U."/>
            <person name="Scott M.B."/>
            <person name="Nunoura T."/>
            <person name="Banfield J.F."/>
            <person name="Schramm A."/>
            <person name="Baker B.J."/>
            <person name="Spang A."/>
            <person name="Ettema T.J.G."/>
        </authorList>
    </citation>
    <scope>NUCLEOTIDE SEQUENCE</scope>
    <source>
        <strain evidence="13">LCB_4</strain>
    </source>
</reference>
<protein>
    <recommendedName>
        <fullName evidence="4 11">Translation initiation factor 5A</fullName>
    </recommendedName>
    <alternativeName>
        <fullName evidence="10 11">Hypusine-containing protein</fullName>
    </alternativeName>
    <alternativeName>
        <fullName evidence="9 11">eIF-5A</fullName>
    </alternativeName>
</protein>
<evidence type="ECO:0000256" key="2">
    <source>
        <dbReference type="ARBA" id="ARBA00004496"/>
    </source>
</evidence>
<dbReference type="Gene3D" id="2.30.30.30">
    <property type="match status" value="1"/>
</dbReference>
<evidence type="ECO:0000256" key="3">
    <source>
        <dbReference type="ARBA" id="ARBA00006016"/>
    </source>
</evidence>
<keyword evidence="7 11" id="KW-0648">Protein biosynthesis</keyword>
<dbReference type="InterPro" id="IPR022847">
    <property type="entry name" value="Transl_elong_IF5A_arc"/>
</dbReference>
<feature type="modified residue" description="Hypusine" evidence="11">
    <location>
        <position position="36"/>
    </location>
</feature>
<dbReference type="AlphaFoldDB" id="A0AAF0D106"/>
<sequence>MSHKMAEAGSLKEGKYVILDGEPCRIVSIEKSKTGKHGHAKVRITAIGLFDESKRSVVYPADTSVEVPVIDKRNGQVISLTGNTVTVMDLETYQSFDMPVPEEDELKEKLAAGVQVEYWDIVGRKKITRVKNI</sequence>
<evidence type="ECO:0000259" key="12">
    <source>
        <dbReference type="SMART" id="SM01376"/>
    </source>
</evidence>
<dbReference type="GO" id="GO:0045905">
    <property type="term" value="P:positive regulation of translational termination"/>
    <property type="evidence" value="ECO:0007669"/>
    <property type="project" value="InterPro"/>
</dbReference>
<comment type="similarity">
    <text evidence="3 11">Belongs to the eIF-5A family.</text>
</comment>
<dbReference type="CDD" id="cd04467">
    <property type="entry name" value="S1_aIF5A"/>
    <property type="match status" value="1"/>
</dbReference>
<proteinExistence type="inferred from homology"/>
<name>A0AAF0D106_ODILC</name>
<reference evidence="13" key="2">
    <citation type="journal article" date="2022" name="Nat. Microbiol.">
        <title>A closed Candidatus Odinarchaeum chromosome exposes Asgard archaeal viruses.</title>
        <authorList>
            <person name="Tamarit D."/>
            <person name="Caceres E.F."/>
            <person name="Krupovic M."/>
            <person name="Nijland R."/>
            <person name="Eme L."/>
            <person name="Robinson N.P."/>
            <person name="Ettema T.J.G."/>
        </authorList>
    </citation>
    <scope>NUCLEOTIDE SEQUENCE</scope>
    <source>
        <strain evidence="13">LCB_4</strain>
    </source>
</reference>
<organism evidence="13 14">
    <name type="scientific">Odinarchaeota yellowstonii (strain LCB_4)</name>
    <dbReference type="NCBI Taxonomy" id="1841599"/>
    <lineage>
        <taxon>Archaea</taxon>
        <taxon>Promethearchaeati</taxon>
        <taxon>Candidatus Odinarchaeota</taxon>
        <taxon>Candidatus Odinarchaeia</taxon>
        <taxon>Candidatus Odinarchaeales</taxon>
        <taxon>Candidatus Odinarchaeaceae</taxon>
        <taxon>Candidatus Odinarchaeum</taxon>
    </lineage>
</organism>
<dbReference type="PANTHER" id="PTHR11673">
    <property type="entry name" value="TRANSLATION INITIATION FACTOR 5A FAMILY MEMBER"/>
    <property type="match status" value="1"/>
</dbReference>
<dbReference type="PIRSF" id="PIRSF003025">
    <property type="entry name" value="eIF5A"/>
    <property type="match status" value="1"/>
</dbReference>
<dbReference type="NCBIfam" id="TIGR00037">
    <property type="entry name" value="eIF_5A"/>
    <property type="match status" value="1"/>
</dbReference>
<dbReference type="InterPro" id="IPR012340">
    <property type="entry name" value="NA-bd_OB-fold"/>
</dbReference>
<dbReference type="Gene3D" id="2.40.50.140">
    <property type="entry name" value="Nucleic acid-binding proteins"/>
    <property type="match status" value="1"/>
</dbReference>
<accession>A0AAF0D106</accession>
<keyword evidence="8 11" id="KW-0385">Hypusine</keyword>
<evidence type="ECO:0000256" key="1">
    <source>
        <dbReference type="ARBA" id="ARBA00003980"/>
    </source>
</evidence>
<dbReference type="InterPro" id="IPR014722">
    <property type="entry name" value="Rib_uL2_dom2"/>
</dbReference>
<dbReference type="InterPro" id="IPR048670">
    <property type="entry name" value="IF5A-like_N"/>
</dbReference>
<dbReference type="SUPFAM" id="SSF50104">
    <property type="entry name" value="Translation proteins SH3-like domain"/>
    <property type="match status" value="1"/>
</dbReference>
<comment type="function">
    <text evidence="1 11">Functions by promoting the formation of the first peptide bond.</text>
</comment>
<dbReference type="GO" id="GO:0003743">
    <property type="term" value="F:translation initiation factor activity"/>
    <property type="evidence" value="ECO:0007669"/>
    <property type="project" value="UniProtKB-UniRule"/>
</dbReference>
<dbReference type="InterPro" id="IPR019769">
    <property type="entry name" value="Trans_elong_IF5A_hypusine_site"/>
</dbReference>
<evidence type="ECO:0000256" key="9">
    <source>
        <dbReference type="ARBA" id="ARBA00032030"/>
    </source>
</evidence>
<dbReference type="InterPro" id="IPR001884">
    <property type="entry name" value="IF5A-like"/>
</dbReference>
<dbReference type="InterPro" id="IPR008991">
    <property type="entry name" value="Translation_prot_SH3-like_sf"/>
</dbReference>
<evidence type="ECO:0000256" key="10">
    <source>
        <dbReference type="ARBA" id="ARBA00032163"/>
    </source>
</evidence>
<gene>
    <name evidence="11" type="primary">eif5a</name>
    <name evidence="13" type="ORF">OdinLCB4_004100</name>
</gene>
<evidence type="ECO:0000256" key="11">
    <source>
        <dbReference type="HAMAP-Rule" id="MF_00085"/>
    </source>
</evidence>
<dbReference type="KEGG" id="oyw:OdinLCB4_004100"/>
<dbReference type="SMART" id="SM01376">
    <property type="entry name" value="eIF-5a"/>
    <property type="match status" value="1"/>
</dbReference>
<dbReference type="Pfam" id="PF01287">
    <property type="entry name" value="eIF-5a"/>
    <property type="match status" value="1"/>
</dbReference>
<evidence type="ECO:0000256" key="7">
    <source>
        <dbReference type="ARBA" id="ARBA00022917"/>
    </source>
</evidence>
<dbReference type="Proteomes" id="UP000186851">
    <property type="component" value="Chromosome"/>
</dbReference>
<dbReference type="GO" id="GO:0043022">
    <property type="term" value="F:ribosome binding"/>
    <property type="evidence" value="ECO:0007669"/>
    <property type="project" value="InterPro"/>
</dbReference>
<evidence type="ECO:0000313" key="14">
    <source>
        <dbReference type="Proteomes" id="UP000186851"/>
    </source>
</evidence>
<evidence type="ECO:0000256" key="4">
    <source>
        <dbReference type="ARBA" id="ARBA00016327"/>
    </source>
</evidence>
<dbReference type="InterPro" id="IPR020189">
    <property type="entry name" value="IF5A_C"/>
</dbReference>
<dbReference type="Pfam" id="PF21485">
    <property type="entry name" value="IF5A-like_N"/>
    <property type="match status" value="1"/>
</dbReference>
<evidence type="ECO:0000256" key="5">
    <source>
        <dbReference type="ARBA" id="ARBA00022490"/>
    </source>
</evidence>
<dbReference type="GO" id="GO:0005737">
    <property type="term" value="C:cytoplasm"/>
    <property type="evidence" value="ECO:0007669"/>
    <property type="project" value="UniProtKB-SubCell"/>
</dbReference>
<dbReference type="EMBL" id="CP091871">
    <property type="protein sequence ID" value="WEU39676.1"/>
    <property type="molecule type" value="Genomic_DNA"/>
</dbReference>
<evidence type="ECO:0000256" key="6">
    <source>
        <dbReference type="ARBA" id="ARBA00022540"/>
    </source>
</evidence>
<comment type="subcellular location">
    <subcellularLocation>
        <location evidence="2 11">Cytoplasm</location>
    </subcellularLocation>
</comment>
<dbReference type="SUPFAM" id="SSF50249">
    <property type="entry name" value="Nucleic acid-binding proteins"/>
    <property type="match status" value="1"/>
</dbReference>
<evidence type="ECO:0000256" key="8">
    <source>
        <dbReference type="ARBA" id="ARBA00023071"/>
    </source>
</evidence>
<dbReference type="PROSITE" id="PS00302">
    <property type="entry name" value="IF5A_HYPUSINE"/>
    <property type="match status" value="1"/>
</dbReference>
<dbReference type="NCBIfam" id="NF003076">
    <property type="entry name" value="PRK03999.1"/>
    <property type="match status" value="1"/>
</dbReference>
<keyword evidence="6 11" id="KW-0396">Initiation factor</keyword>
<feature type="domain" description="Translation initiation factor 5A C-terminal" evidence="12">
    <location>
        <begin position="69"/>
        <end position="131"/>
    </location>
</feature>
<dbReference type="HAMAP" id="MF_00085">
    <property type="entry name" value="eIF_5A"/>
    <property type="match status" value="1"/>
</dbReference>
<dbReference type="GO" id="GO:0003746">
    <property type="term" value="F:translation elongation factor activity"/>
    <property type="evidence" value="ECO:0007669"/>
    <property type="project" value="InterPro"/>
</dbReference>
<evidence type="ECO:0000313" key="13">
    <source>
        <dbReference type="EMBL" id="WEU39676.1"/>
    </source>
</evidence>
<keyword evidence="5 11" id="KW-0963">Cytoplasm</keyword>
<dbReference type="GO" id="GO:0045901">
    <property type="term" value="P:positive regulation of translational elongation"/>
    <property type="evidence" value="ECO:0007669"/>
    <property type="project" value="InterPro"/>
</dbReference>